<evidence type="ECO:0000256" key="3">
    <source>
        <dbReference type="SAM" id="Coils"/>
    </source>
</evidence>
<keyword evidence="1" id="KW-0378">Hydrolase</keyword>
<accession>A0A7C8KMG4</accession>
<keyword evidence="7" id="KW-0547">Nucleotide-binding</keyword>
<keyword evidence="3" id="KW-0175">Coiled coil</keyword>
<evidence type="ECO:0000259" key="4">
    <source>
        <dbReference type="PROSITE" id="PS50966"/>
    </source>
</evidence>
<dbReference type="InterPro" id="IPR013663">
    <property type="entry name" value="Helicase_SWF/SNF/SWI_bac"/>
</dbReference>
<feature type="coiled-coil region" evidence="3">
    <location>
        <begin position="1011"/>
        <end position="1038"/>
    </location>
</feature>
<dbReference type="PROSITE" id="PS51194">
    <property type="entry name" value="HELICASE_CTER"/>
    <property type="match status" value="1"/>
</dbReference>
<dbReference type="FunFam" id="3.40.50.300:FF:000533">
    <property type="entry name" value="Helicase, Snf2 family"/>
    <property type="match status" value="1"/>
</dbReference>
<dbReference type="PANTHER" id="PTHR10799">
    <property type="entry name" value="SNF2/RAD54 HELICASE FAMILY"/>
    <property type="match status" value="1"/>
</dbReference>
<sequence length="1052" mass="122235">MNIQLNQKIIKDRCGTVSFKKGNAYYRANKVNFDYYTAEHCKATVKGKEDFHVTISAEADGEIRTACTCTTLPSFQNDCQHVAAVLLALDEHREHGTVPNAETETASKLTEGLKTIFDQNPVRSSGHQTHFEQRNVLHLIFTCKPVLIDRQYMFGVEVNIGPIKVKHIRDFLQKVKERTQVPLSKSFTYDPELHCFPTETDRVLEQLIKVMEDEKNWNTKQPQLLIIPPSFSDRLIPLLTKAPLVKLEYDDHTYEGLQLSDEKLPLRFDFAEAEGENYQLRIYGFQWMTVLHSYRLVFCNGKLIQMAIEQNNQLANLKELLDGSGTNVIPIPQEQMDFFMKKIIPGLRKLGSVQLSRGIREHYDKTPLVAKLYLDRVKNRLLAGLEFHYDNMVINPLEDQEKYQSLPFIRDQQKEKQILQLIEESSFTKTEGGYFLHNEKLEYEFLQHIVPELEPLVQIYATTAVRNRIFNGAQPKIRVAFKKERMNWLEFKFELEGIHEKHIRELLQALEEKRKYYRLRNGSLMSLETREFDEIRRFLNSVPAQDVEHEFEVPFVKGLRLMDTVDDPSTFTIEESFRQFLKKVKQPDESAFPVPESLSSILRNYQKHGYQWMKTIADYGFGGILADDMGLGKTLQSITYMLSELANIREKKLPVLVVCPSSLTYNWLSELKQYAPELNAEIVDGKKADRIKLQRNAMEKDVLITSYPLLLQDIQWYQKQTFHTVFFDEAQAFKNPYTQTAKAVKRIQADHRFALTGTPIENSLEELWSIFHVVFPELLLGLKEYSNLTRDKISRRIRPFLLRRVKEDVLAELPEKIEQVEASELLPDQKKLYAAYLAKLKQETLKHLNQDTFRKNRIKILAGLTRLRQICCHPALFVDGYKGSSAKFEQLKRILEDARLSGRRVLIFSQFTKMLQLIGNELAYQGRTFFYLDGQTASEERVTLCDRFNTGERDIFLISLRAGGTGLNLTGADTVILYDLWWNPAVEEQAADRAHRMGQTKTVEVIKLIARGTIEEKMNELQVKKRDLIEEIVENKSETKLTEEDIREILRI</sequence>
<dbReference type="PROSITE" id="PS50966">
    <property type="entry name" value="ZF_SWIM"/>
    <property type="match status" value="1"/>
</dbReference>
<dbReference type="PROSITE" id="PS51192">
    <property type="entry name" value="HELICASE_ATP_BIND_1"/>
    <property type="match status" value="1"/>
</dbReference>
<dbReference type="InterPro" id="IPR001650">
    <property type="entry name" value="Helicase_C-like"/>
</dbReference>
<dbReference type="InterPro" id="IPR027417">
    <property type="entry name" value="P-loop_NTPase"/>
</dbReference>
<evidence type="ECO:0000256" key="2">
    <source>
        <dbReference type="PROSITE-ProRule" id="PRU00325"/>
    </source>
</evidence>
<dbReference type="InterPro" id="IPR000330">
    <property type="entry name" value="SNF2_N"/>
</dbReference>
<dbReference type="SUPFAM" id="SSF52540">
    <property type="entry name" value="P-loop containing nucleoside triphosphate hydrolases"/>
    <property type="match status" value="2"/>
</dbReference>
<keyword evidence="2" id="KW-0862">Zinc</keyword>
<evidence type="ECO:0000259" key="6">
    <source>
        <dbReference type="PROSITE" id="PS51194"/>
    </source>
</evidence>
<dbReference type="CDD" id="cd18793">
    <property type="entry name" value="SF2_C_SNF"/>
    <property type="match status" value="1"/>
</dbReference>
<dbReference type="Pfam" id="PF08455">
    <property type="entry name" value="SNF2_assoc"/>
    <property type="match status" value="1"/>
</dbReference>
<dbReference type="SMART" id="SM00487">
    <property type="entry name" value="DEXDc"/>
    <property type="match status" value="1"/>
</dbReference>
<keyword evidence="2" id="KW-0863">Zinc-finger</keyword>
<dbReference type="InterPro" id="IPR038718">
    <property type="entry name" value="SNF2-like_sf"/>
</dbReference>
<feature type="domain" description="SWIM-type" evidence="4">
    <location>
        <begin position="51"/>
        <end position="90"/>
    </location>
</feature>
<dbReference type="GO" id="GO:0016787">
    <property type="term" value="F:hydrolase activity"/>
    <property type="evidence" value="ECO:0007669"/>
    <property type="project" value="UniProtKB-KW"/>
</dbReference>
<dbReference type="GO" id="GO:0008270">
    <property type="term" value="F:zinc ion binding"/>
    <property type="evidence" value="ECO:0007669"/>
    <property type="project" value="UniProtKB-KW"/>
</dbReference>
<dbReference type="SMART" id="SM00490">
    <property type="entry name" value="HELICc"/>
    <property type="match status" value="1"/>
</dbReference>
<keyword evidence="2" id="KW-0479">Metal-binding</keyword>
<feature type="domain" description="Helicase ATP-binding" evidence="5">
    <location>
        <begin position="614"/>
        <end position="777"/>
    </location>
</feature>
<dbReference type="EMBL" id="WEID01000118">
    <property type="protein sequence ID" value="KAB8126038.1"/>
    <property type="molecule type" value="Genomic_DNA"/>
</dbReference>
<dbReference type="Pfam" id="PF00176">
    <property type="entry name" value="SNF2-rel_dom"/>
    <property type="match status" value="1"/>
</dbReference>
<keyword evidence="8" id="KW-1185">Reference proteome</keyword>
<evidence type="ECO:0000256" key="1">
    <source>
        <dbReference type="ARBA" id="ARBA00022801"/>
    </source>
</evidence>
<evidence type="ECO:0000313" key="8">
    <source>
        <dbReference type="Proteomes" id="UP000480246"/>
    </source>
</evidence>
<protein>
    <submittedName>
        <fullName evidence="7">Helicase SNF</fullName>
    </submittedName>
</protein>
<dbReference type="GO" id="GO:0004386">
    <property type="term" value="F:helicase activity"/>
    <property type="evidence" value="ECO:0007669"/>
    <property type="project" value="UniProtKB-KW"/>
</dbReference>
<organism evidence="7 8">
    <name type="scientific">Gracilibacillus oryzae</name>
    <dbReference type="NCBI Taxonomy" id="1672701"/>
    <lineage>
        <taxon>Bacteria</taxon>
        <taxon>Bacillati</taxon>
        <taxon>Bacillota</taxon>
        <taxon>Bacilli</taxon>
        <taxon>Bacillales</taxon>
        <taxon>Bacillaceae</taxon>
        <taxon>Gracilibacillus</taxon>
    </lineage>
</organism>
<name>A0A7C8KMG4_9BACI</name>
<dbReference type="InterPro" id="IPR007527">
    <property type="entry name" value="Znf_SWIM"/>
</dbReference>
<proteinExistence type="predicted"/>
<dbReference type="Pfam" id="PF00271">
    <property type="entry name" value="Helicase_C"/>
    <property type="match status" value="1"/>
</dbReference>
<dbReference type="Proteomes" id="UP000480246">
    <property type="component" value="Unassembled WGS sequence"/>
</dbReference>
<dbReference type="RefSeq" id="WP_153406813.1">
    <property type="nucleotide sequence ID" value="NZ_ML762453.1"/>
</dbReference>
<gene>
    <name evidence="7" type="ORF">F9U64_20885</name>
</gene>
<reference evidence="7 8" key="1">
    <citation type="submission" date="2019-10" db="EMBL/GenBank/DDBJ databases">
        <title>Gracilibacillus sp. nov. isolated from rice seeds.</title>
        <authorList>
            <person name="He S."/>
        </authorList>
    </citation>
    <scope>NUCLEOTIDE SEQUENCE [LARGE SCALE GENOMIC DNA]</scope>
    <source>
        <strain evidence="7 8">TD8</strain>
    </source>
</reference>
<evidence type="ECO:0000313" key="7">
    <source>
        <dbReference type="EMBL" id="KAB8126038.1"/>
    </source>
</evidence>
<feature type="domain" description="Helicase C-terminal" evidence="6">
    <location>
        <begin position="890"/>
        <end position="1047"/>
    </location>
</feature>
<keyword evidence="7" id="KW-0067">ATP-binding</keyword>
<evidence type="ECO:0000259" key="5">
    <source>
        <dbReference type="PROSITE" id="PS51192"/>
    </source>
</evidence>
<dbReference type="Gene3D" id="3.40.50.300">
    <property type="entry name" value="P-loop containing nucleotide triphosphate hydrolases"/>
    <property type="match status" value="1"/>
</dbReference>
<dbReference type="OrthoDB" id="9760715at2"/>
<dbReference type="GO" id="GO:0005524">
    <property type="term" value="F:ATP binding"/>
    <property type="evidence" value="ECO:0007669"/>
    <property type="project" value="InterPro"/>
</dbReference>
<dbReference type="AlphaFoldDB" id="A0A7C8KMG4"/>
<dbReference type="Gene3D" id="3.40.50.10810">
    <property type="entry name" value="Tandem AAA-ATPase domain"/>
    <property type="match status" value="1"/>
</dbReference>
<comment type="caution">
    <text evidence="7">The sequence shown here is derived from an EMBL/GenBank/DDBJ whole genome shotgun (WGS) entry which is preliminary data.</text>
</comment>
<dbReference type="InterPro" id="IPR014001">
    <property type="entry name" value="Helicase_ATP-bd"/>
</dbReference>
<dbReference type="InterPro" id="IPR049730">
    <property type="entry name" value="SNF2/RAD54-like_C"/>
</dbReference>
<keyword evidence="7" id="KW-0347">Helicase</keyword>